<organism evidence="1 2">
    <name type="scientific">Morococcus cerebrosus</name>
    <dbReference type="NCBI Taxonomy" id="1056807"/>
    <lineage>
        <taxon>Bacteria</taxon>
        <taxon>Pseudomonadati</taxon>
        <taxon>Pseudomonadota</taxon>
        <taxon>Betaproteobacteria</taxon>
        <taxon>Neisseriales</taxon>
        <taxon>Neisseriaceae</taxon>
        <taxon>Morococcus</taxon>
    </lineage>
</organism>
<proteinExistence type="predicted"/>
<sequence>MYLFRGLKISKQRSSEVSGDLFLLFFQLIHTKTKIFTCTK</sequence>
<evidence type="ECO:0000313" key="2">
    <source>
        <dbReference type="Proteomes" id="UP000031390"/>
    </source>
</evidence>
<reference evidence="1 2" key="1">
    <citation type="submission" date="2014-12" db="EMBL/GenBank/DDBJ databases">
        <title>Genome sequence of Morococcus cerebrosus.</title>
        <authorList>
            <person name="Shin S.-K."/>
            <person name="Yi H."/>
        </authorList>
    </citation>
    <scope>NUCLEOTIDE SEQUENCE [LARGE SCALE GENOMIC DNA]</scope>
    <source>
        <strain evidence="1 2">CIP 81.93</strain>
    </source>
</reference>
<evidence type="ECO:0000313" key="1">
    <source>
        <dbReference type="EMBL" id="KIC08129.1"/>
    </source>
</evidence>
<gene>
    <name evidence="1" type="ORF">MCC93_12740</name>
</gene>
<comment type="caution">
    <text evidence="1">The sequence shown here is derived from an EMBL/GenBank/DDBJ whole genome shotgun (WGS) entry which is preliminary data.</text>
</comment>
<dbReference type="PATRIC" id="fig|1056807.3.peg.1226"/>
<dbReference type="EMBL" id="JUFZ01000045">
    <property type="protein sequence ID" value="KIC08129.1"/>
    <property type="molecule type" value="Genomic_DNA"/>
</dbReference>
<protein>
    <submittedName>
        <fullName evidence="1">Uncharacterized protein</fullName>
    </submittedName>
</protein>
<dbReference type="Proteomes" id="UP000031390">
    <property type="component" value="Unassembled WGS sequence"/>
</dbReference>
<dbReference type="AlphaFoldDB" id="A0A0C1E7J4"/>
<accession>A0A0C1E7J4</accession>
<name>A0A0C1E7J4_9NEIS</name>